<proteinExistence type="predicted"/>
<dbReference type="EMBL" id="FNUG01000002">
    <property type="protein sequence ID" value="SEE83911.1"/>
    <property type="molecule type" value="Genomic_DNA"/>
</dbReference>
<dbReference type="GO" id="GO:0070573">
    <property type="term" value="F:metallodipeptidase activity"/>
    <property type="evidence" value="ECO:0007669"/>
    <property type="project" value="InterPro"/>
</dbReference>
<name>A0A1H5M5H4_9FLAO</name>
<organism evidence="1 2">
    <name type="scientific">Salinimicrobium catena</name>
    <dbReference type="NCBI Taxonomy" id="390640"/>
    <lineage>
        <taxon>Bacteria</taxon>
        <taxon>Pseudomonadati</taxon>
        <taxon>Bacteroidota</taxon>
        <taxon>Flavobacteriia</taxon>
        <taxon>Flavobacteriales</taxon>
        <taxon>Flavobacteriaceae</taxon>
        <taxon>Salinimicrobium</taxon>
    </lineage>
</organism>
<dbReference type="Gene3D" id="3.20.20.140">
    <property type="entry name" value="Metal-dependent hydrolases"/>
    <property type="match status" value="1"/>
</dbReference>
<dbReference type="GO" id="GO:0006508">
    <property type="term" value="P:proteolysis"/>
    <property type="evidence" value="ECO:0007669"/>
    <property type="project" value="InterPro"/>
</dbReference>
<dbReference type="PANTHER" id="PTHR10443:SF12">
    <property type="entry name" value="DIPEPTIDASE"/>
    <property type="match status" value="1"/>
</dbReference>
<sequence length="468" mass="52679">MLLLPHLFSKKAFNNKRLINRMLSSAKAAFQKNEYFEPSKPKTMKIKHTYLLAFLTAFAAQAQSNGEQLEEKARRIHENVITIDTHNDINVDNFTAETNYTQNLDTQVNLPKMEEGGVDVSWLIVYTGQDELTPAGYKKAHETAMSKFQAIHRLTEEIAPDEIGLATTSQEVRDLVAQGKKVAMIGIENGYPVGTDIGNVKKFYDLGARYMSLSHNGHSQLCDSNTGEENDEWLHGGLSSLGKEVVKEMNRLGMMIDVSHPSKEAMRQMIELSQAPLIASHSSARALCNHSRNLDDEQLQWIKENGGVVQTVAFTSYVNTEKHNAFNAAANEVYADVGKKIGFKLLERDEVRAMKPEERQAYYKEYRKVRKLALPKVQKLKEKVPPVDVKDFVDHIDYMVEKIGIDHVGISSDFDGGGGIEGWSDASETFNITLELVKRGYTEKEISKLWGENLLRVLDEVQAVAERL</sequence>
<gene>
    <name evidence="1" type="ORF">SAMN04488034_102543</name>
</gene>
<evidence type="ECO:0000313" key="2">
    <source>
        <dbReference type="Proteomes" id="UP000199448"/>
    </source>
</evidence>
<evidence type="ECO:0000313" key="1">
    <source>
        <dbReference type="EMBL" id="SEE83911.1"/>
    </source>
</evidence>
<reference evidence="1 2" key="1">
    <citation type="submission" date="2016-10" db="EMBL/GenBank/DDBJ databases">
        <authorList>
            <person name="de Groot N.N."/>
        </authorList>
    </citation>
    <scope>NUCLEOTIDE SEQUENCE [LARGE SCALE GENOMIC DNA]</scope>
    <source>
        <strain evidence="1 2">DSM 23553</strain>
    </source>
</reference>
<protein>
    <submittedName>
        <fullName evidence="1">Membrane dipeptidase</fullName>
    </submittedName>
</protein>
<dbReference type="AlphaFoldDB" id="A0A1H5M5H4"/>
<dbReference type="InterPro" id="IPR032466">
    <property type="entry name" value="Metal_Hydrolase"/>
</dbReference>
<dbReference type="STRING" id="390640.SAMN04488034_102543"/>
<dbReference type="Pfam" id="PF01244">
    <property type="entry name" value="Peptidase_M19"/>
    <property type="match status" value="1"/>
</dbReference>
<dbReference type="Proteomes" id="UP000199448">
    <property type="component" value="Unassembled WGS sequence"/>
</dbReference>
<dbReference type="InterPro" id="IPR008257">
    <property type="entry name" value="Pept_M19"/>
</dbReference>
<dbReference type="PANTHER" id="PTHR10443">
    <property type="entry name" value="MICROSOMAL DIPEPTIDASE"/>
    <property type="match status" value="1"/>
</dbReference>
<keyword evidence="2" id="KW-1185">Reference proteome</keyword>
<accession>A0A1H5M5H4</accession>
<dbReference type="Gene3D" id="1.10.287.650">
    <property type="entry name" value="L27 domain"/>
    <property type="match status" value="1"/>
</dbReference>
<dbReference type="PROSITE" id="PS51365">
    <property type="entry name" value="RENAL_DIPEPTIDASE_2"/>
    <property type="match status" value="1"/>
</dbReference>
<dbReference type="SUPFAM" id="SSF51556">
    <property type="entry name" value="Metallo-dependent hydrolases"/>
    <property type="match status" value="1"/>
</dbReference>
<dbReference type="CDD" id="cd01301">
    <property type="entry name" value="rDP_like"/>
    <property type="match status" value="1"/>
</dbReference>